<comment type="caution">
    <text evidence="2">The sequence shown here is derived from an EMBL/GenBank/DDBJ whole genome shotgun (WGS) entry which is preliminary data.</text>
</comment>
<keyword evidence="3" id="KW-1185">Reference proteome</keyword>
<dbReference type="GO" id="GO:0071897">
    <property type="term" value="P:DNA biosynthetic process"/>
    <property type="evidence" value="ECO:0007669"/>
    <property type="project" value="UniProtKB-ARBA"/>
</dbReference>
<organism evidence="2 3">
    <name type="scientific">Euphydryas editha</name>
    <name type="common">Edith's checkerspot</name>
    <dbReference type="NCBI Taxonomy" id="104508"/>
    <lineage>
        <taxon>Eukaryota</taxon>
        <taxon>Metazoa</taxon>
        <taxon>Ecdysozoa</taxon>
        <taxon>Arthropoda</taxon>
        <taxon>Hexapoda</taxon>
        <taxon>Insecta</taxon>
        <taxon>Pterygota</taxon>
        <taxon>Neoptera</taxon>
        <taxon>Endopterygota</taxon>
        <taxon>Lepidoptera</taxon>
        <taxon>Glossata</taxon>
        <taxon>Ditrysia</taxon>
        <taxon>Papilionoidea</taxon>
        <taxon>Nymphalidae</taxon>
        <taxon>Nymphalinae</taxon>
        <taxon>Euphydryas</taxon>
    </lineage>
</organism>
<reference evidence="2" key="1">
    <citation type="submission" date="2022-03" db="EMBL/GenBank/DDBJ databases">
        <authorList>
            <person name="Tunstrom K."/>
        </authorList>
    </citation>
    <scope>NUCLEOTIDE SEQUENCE</scope>
</reference>
<dbReference type="PRINTS" id="PR01345">
    <property type="entry name" value="CERVTRCPTASE"/>
</dbReference>
<feature type="domain" description="Reverse transcriptase" evidence="1">
    <location>
        <begin position="337"/>
        <end position="586"/>
    </location>
</feature>
<sequence length="790" mass="92006">MGDFNFGGVKWPLQECGYLLPKEMNFVQRYPDSTLYQLVDRPTRFRVGNQPSFLDLIFTNDECLVAYIEHEAAIGKSDHTCLISNVQLQIHTHNSQNKKIKRNYHKANFDKISEEIKTVFSELFHTTSSPDKKINTMHLAIKNAVNHHAPQVRIKVGYQNKPWIKKDMKELIRQKRFAWRRYTNIGTEEGYKEYRKINNKLINFSRKSRAAYERNLLEAGPKKFYSYIRHQTTSKIGVPSILRNGQGQLVTQPKEISEAFAEQFSSVFVAEPPGEAPTLDPCLRVSESVEDIKISNDKVQAAIKDLKEDTSPGPDEIPVLILKKCDITERLVHLMQTSYDTGILPKLWKTATVIPVFKKGDKLEPRNYRPISLTSVVCKVMEKIIVKHIRQFLSRHQIIGQQQHGFCPRRSTTSNLLSCLSSWVNSFNIRDPIDVIYLDYEKAFDEVPTGRLLQKLEFIGIRGKLLKWIESFLRQRTFRVKIGDSFSDEKEILSGVPQGSVLGPVLFIIYTFDLPKCLTCNVSMFADDTKIFANPLISSERLQNDLSHITNWSKEWLLKLNVDKCIVLHIGTRNPHQPYEIEGIPLKKVSEQVDLGVHITENLKWEHHIAAITKKANSFIYIIRKAFRDLTPEMMLKIYKSFVMPILEYAFQIWSPYFKKDIDILEKVQRRFTKVPRTLKNKSYEERLRVLRLTTLKERRERGDLIETFKILHGHYDLVNFDKLLFQYSQNTHLRGHHLKLSKAKSYNNSHKYFFANRVVEAWNRLPPDVISAQSTNQFKNRLDAYMLQN</sequence>
<dbReference type="EMBL" id="CAKOGL010000043">
    <property type="protein sequence ID" value="CAH2108818.1"/>
    <property type="molecule type" value="Genomic_DNA"/>
</dbReference>
<dbReference type="InterPro" id="IPR043502">
    <property type="entry name" value="DNA/RNA_pol_sf"/>
</dbReference>
<dbReference type="CDD" id="cd01650">
    <property type="entry name" value="RT_nLTR_like"/>
    <property type="match status" value="1"/>
</dbReference>
<evidence type="ECO:0000259" key="1">
    <source>
        <dbReference type="PROSITE" id="PS50878"/>
    </source>
</evidence>
<evidence type="ECO:0000313" key="2">
    <source>
        <dbReference type="EMBL" id="CAH2108818.1"/>
    </source>
</evidence>
<dbReference type="Pfam" id="PF00078">
    <property type="entry name" value="RVT_1"/>
    <property type="match status" value="1"/>
</dbReference>
<dbReference type="InterPro" id="IPR000477">
    <property type="entry name" value="RT_dom"/>
</dbReference>
<accession>A0AAU9VEM5</accession>
<dbReference type="Proteomes" id="UP001153954">
    <property type="component" value="Unassembled WGS sequence"/>
</dbReference>
<proteinExistence type="predicted"/>
<dbReference type="SUPFAM" id="SSF56672">
    <property type="entry name" value="DNA/RNA polymerases"/>
    <property type="match status" value="1"/>
</dbReference>
<name>A0AAU9VEM5_EUPED</name>
<protein>
    <recommendedName>
        <fullName evidence="1">Reverse transcriptase domain-containing protein</fullName>
    </recommendedName>
</protein>
<dbReference type="AlphaFoldDB" id="A0AAU9VEM5"/>
<dbReference type="PROSITE" id="PS50878">
    <property type="entry name" value="RT_POL"/>
    <property type="match status" value="1"/>
</dbReference>
<evidence type="ECO:0000313" key="3">
    <source>
        <dbReference type="Proteomes" id="UP001153954"/>
    </source>
</evidence>
<gene>
    <name evidence="2" type="ORF">EEDITHA_LOCUS22724</name>
</gene>
<dbReference type="PANTHER" id="PTHR33332">
    <property type="entry name" value="REVERSE TRANSCRIPTASE DOMAIN-CONTAINING PROTEIN"/>
    <property type="match status" value="1"/>
</dbReference>